<protein>
    <submittedName>
        <fullName evidence="2">Uncharacterized protein</fullName>
    </submittedName>
</protein>
<dbReference type="InterPro" id="IPR036291">
    <property type="entry name" value="NAD(P)-bd_dom_sf"/>
</dbReference>
<name>A0AAE0YPY8_9GAST</name>
<dbReference type="SUPFAM" id="SSF51735">
    <property type="entry name" value="NAD(P)-binding Rossmann-fold domains"/>
    <property type="match status" value="1"/>
</dbReference>
<dbReference type="Gene3D" id="3.40.50.720">
    <property type="entry name" value="NAD(P)-binding Rossmann-like Domain"/>
    <property type="match status" value="1"/>
</dbReference>
<comment type="caution">
    <text evidence="2">The sequence shown here is derived from an EMBL/GenBank/DDBJ whole genome shotgun (WGS) entry which is preliminary data.</text>
</comment>
<reference evidence="2" key="1">
    <citation type="journal article" date="2023" name="G3 (Bethesda)">
        <title>A reference genome for the long-term kleptoplast-retaining sea slug Elysia crispata morphotype clarki.</title>
        <authorList>
            <person name="Eastman K.E."/>
            <person name="Pendleton A.L."/>
            <person name="Shaikh M.A."/>
            <person name="Suttiyut T."/>
            <person name="Ogas R."/>
            <person name="Tomko P."/>
            <person name="Gavelis G."/>
            <person name="Widhalm J.R."/>
            <person name="Wisecaver J.H."/>
        </authorList>
    </citation>
    <scope>NUCLEOTIDE SEQUENCE</scope>
    <source>
        <strain evidence="2">ECLA1</strain>
    </source>
</reference>
<dbReference type="PROSITE" id="PS00061">
    <property type="entry name" value="ADH_SHORT"/>
    <property type="match status" value="1"/>
</dbReference>
<gene>
    <name evidence="2" type="ORF">RRG08_024178</name>
</gene>
<dbReference type="AlphaFoldDB" id="A0AAE0YPY8"/>
<evidence type="ECO:0000313" key="3">
    <source>
        <dbReference type="Proteomes" id="UP001283361"/>
    </source>
</evidence>
<dbReference type="PANTHER" id="PTHR43975:SF2">
    <property type="entry name" value="EG:BACR7A4.14 PROTEIN-RELATED"/>
    <property type="match status" value="1"/>
</dbReference>
<dbReference type="InterPro" id="IPR020904">
    <property type="entry name" value="Sc_DH/Rdtase_CS"/>
</dbReference>
<dbReference type="PRINTS" id="PR00081">
    <property type="entry name" value="GDHRDH"/>
</dbReference>
<accession>A0AAE0YPY8</accession>
<organism evidence="2 3">
    <name type="scientific">Elysia crispata</name>
    <name type="common">lettuce slug</name>
    <dbReference type="NCBI Taxonomy" id="231223"/>
    <lineage>
        <taxon>Eukaryota</taxon>
        <taxon>Metazoa</taxon>
        <taxon>Spiralia</taxon>
        <taxon>Lophotrochozoa</taxon>
        <taxon>Mollusca</taxon>
        <taxon>Gastropoda</taxon>
        <taxon>Heterobranchia</taxon>
        <taxon>Euthyneura</taxon>
        <taxon>Panpulmonata</taxon>
        <taxon>Sacoglossa</taxon>
        <taxon>Placobranchoidea</taxon>
        <taxon>Plakobranchidae</taxon>
        <taxon>Elysia</taxon>
    </lineage>
</organism>
<keyword evidence="3" id="KW-1185">Reference proteome</keyword>
<dbReference type="InterPro" id="IPR002347">
    <property type="entry name" value="SDR_fam"/>
</dbReference>
<dbReference type="Proteomes" id="UP001283361">
    <property type="component" value="Unassembled WGS sequence"/>
</dbReference>
<sequence>MADLKGKSVIVTGASSGIGEATAILFAKKGSSVTLNGRDSNRLQDALAKCKAAASEAGHTDNRFLGVLGDVTDSAVRDDLVEQTAKTFGKIDVLVVNHAVVLKDDTFDGVTEEGFDETINVNVKSALFLVKRAVPELERSRGCVVCVSSIASLINSMQGAFCYTISKAAMDHMARCLALELGPKGIRVNCTNPTFVKTRIFRDAIPDPAHIDATAEIFAKATPLKGPESGTEEQAEVIGFLASDAARFISGQCVAVDGALLRRGNPFNYIDQVAR</sequence>
<evidence type="ECO:0000256" key="1">
    <source>
        <dbReference type="ARBA" id="ARBA00023002"/>
    </source>
</evidence>
<dbReference type="FunFam" id="3.40.50.720:FF:000084">
    <property type="entry name" value="Short-chain dehydrogenase reductase"/>
    <property type="match status" value="1"/>
</dbReference>
<dbReference type="PANTHER" id="PTHR43975">
    <property type="entry name" value="ZGC:101858"/>
    <property type="match status" value="1"/>
</dbReference>
<dbReference type="EMBL" id="JAWDGP010005686">
    <property type="protein sequence ID" value="KAK3754103.1"/>
    <property type="molecule type" value="Genomic_DNA"/>
</dbReference>
<dbReference type="GO" id="GO:0016491">
    <property type="term" value="F:oxidoreductase activity"/>
    <property type="evidence" value="ECO:0007669"/>
    <property type="project" value="UniProtKB-KW"/>
</dbReference>
<evidence type="ECO:0000313" key="2">
    <source>
        <dbReference type="EMBL" id="KAK3754103.1"/>
    </source>
</evidence>
<dbReference type="PRINTS" id="PR00080">
    <property type="entry name" value="SDRFAMILY"/>
</dbReference>
<dbReference type="Pfam" id="PF13561">
    <property type="entry name" value="adh_short_C2"/>
    <property type="match status" value="1"/>
</dbReference>
<proteinExistence type="predicted"/>
<keyword evidence="1" id="KW-0560">Oxidoreductase</keyword>